<dbReference type="InterPro" id="IPR000322">
    <property type="entry name" value="Glyco_hydro_31_TIM"/>
</dbReference>
<comment type="caution">
    <text evidence="6">The sequence shown here is derived from an EMBL/GenBank/DDBJ whole genome shotgun (WGS) entry which is preliminary data.</text>
</comment>
<dbReference type="PANTHER" id="PTHR43863">
    <property type="entry name" value="HYDROLASE, PUTATIVE (AFU_ORTHOLOGUE AFUA_1G03140)-RELATED"/>
    <property type="match status" value="1"/>
</dbReference>
<evidence type="ECO:0000259" key="5">
    <source>
        <dbReference type="Pfam" id="PF21365"/>
    </source>
</evidence>
<dbReference type="Pfam" id="PF21365">
    <property type="entry name" value="Glyco_hydro_31_3rd"/>
    <property type="match status" value="1"/>
</dbReference>
<reference evidence="6 7" key="1">
    <citation type="submission" date="2019-12" db="EMBL/GenBank/DDBJ databases">
        <title>Whole genome sequencing of endophytic Actinobacterium Micromonospora sp. MPMI6T.</title>
        <authorList>
            <person name="Evv R."/>
            <person name="Podile A.R."/>
        </authorList>
    </citation>
    <scope>NUCLEOTIDE SEQUENCE [LARGE SCALE GENOMIC DNA]</scope>
    <source>
        <strain evidence="6 7">MPMI6</strain>
    </source>
</reference>
<feature type="domain" description="Glycosyl hydrolase family 31 C-terminal" evidence="5">
    <location>
        <begin position="601"/>
        <end position="686"/>
    </location>
</feature>
<gene>
    <name evidence="6" type="ORF">GSF22_32495</name>
</gene>
<evidence type="ECO:0000256" key="2">
    <source>
        <dbReference type="RuleBase" id="RU361185"/>
    </source>
</evidence>
<proteinExistence type="inferred from homology"/>
<dbReference type="CDD" id="cd14752">
    <property type="entry name" value="GH31_N"/>
    <property type="match status" value="1"/>
</dbReference>
<dbReference type="InterPro" id="IPR011013">
    <property type="entry name" value="Gal_mutarotase_sf_dom"/>
</dbReference>
<dbReference type="SUPFAM" id="SSF74650">
    <property type="entry name" value="Galactose mutarotase-like"/>
    <property type="match status" value="1"/>
</dbReference>
<dbReference type="InterPro" id="IPR017853">
    <property type="entry name" value="GH"/>
</dbReference>
<dbReference type="InterPro" id="IPR025887">
    <property type="entry name" value="Glyco_hydro_31_N_dom"/>
</dbReference>
<dbReference type="InterPro" id="IPR051816">
    <property type="entry name" value="Glycosyl_Hydrolase_31"/>
</dbReference>
<dbReference type="Gene3D" id="2.60.40.1760">
    <property type="entry name" value="glycosyl hydrolase (family 31)"/>
    <property type="match status" value="1"/>
</dbReference>
<keyword evidence="2" id="KW-0326">Glycosidase</keyword>
<dbReference type="EMBL" id="WVUH01000555">
    <property type="protein sequence ID" value="MBO4210679.1"/>
    <property type="molecule type" value="Genomic_DNA"/>
</dbReference>
<evidence type="ECO:0000256" key="1">
    <source>
        <dbReference type="ARBA" id="ARBA00007806"/>
    </source>
</evidence>
<evidence type="ECO:0000313" key="6">
    <source>
        <dbReference type="EMBL" id="MBO4210679.1"/>
    </source>
</evidence>
<dbReference type="RefSeq" id="WP_208817751.1">
    <property type="nucleotide sequence ID" value="NZ_WVUH01000555.1"/>
</dbReference>
<dbReference type="SUPFAM" id="SSF51445">
    <property type="entry name" value="(Trans)glycosidases"/>
    <property type="match status" value="1"/>
</dbReference>
<dbReference type="Pfam" id="PF01055">
    <property type="entry name" value="Glyco_hydro_31_2nd"/>
    <property type="match status" value="1"/>
</dbReference>
<dbReference type="CDD" id="cd06593">
    <property type="entry name" value="GH31_xylosidase_YicI"/>
    <property type="match status" value="1"/>
</dbReference>
<dbReference type="Gene3D" id="2.60.40.1180">
    <property type="entry name" value="Golgi alpha-mannosidase II"/>
    <property type="match status" value="1"/>
</dbReference>
<dbReference type="SUPFAM" id="SSF51011">
    <property type="entry name" value="Glycosyl hydrolase domain"/>
    <property type="match status" value="1"/>
</dbReference>
<feature type="domain" description="Glycoside hydrolase family 31 N-terminal" evidence="4">
    <location>
        <begin position="60"/>
        <end position="237"/>
    </location>
</feature>
<name>A0ABS3W236_MICEH</name>
<organism evidence="6 7">
    <name type="scientific">Micromonospora echinofusca</name>
    <dbReference type="NCBI Taxonomy" id="47858"/>
    <lineage>
        <taxon>Bacteria</taxon>
        <taxon>Bacillati</taxon>
        <taxon>Actinomycetota</taxon>
        <taxon>Actinomycetes</taxon>
        <taxon>Micromonosporales</taxon>
        <taxon>Micromonosporaceae</taxon>
        <taxon>Micromonospora</taxon>
    </lineage>
</organism>
<sequence length="783" mass="85006">MPYRPPLVPYETFVADPPDLPVRSAGDSGPAVVGRAEVAATDTHGVTFKATSSDGATLVVRVEAVGDGVVRVRLAEDPQARSRSARILPLVQPRPHPARVEVDRTVVRVDAGALVAEIRLDPWHLRFLAPDGRVLLDQDGGTTDISGRTRTLPFGRSRDTDGTVVAWHESFVAPGDERFVGFGEKFTPLDKRGQRALMWNFDAFGSESDRSHKNVPFYLSNRGYGVLVDSGLPVQFDVCQSTHSSVQILVPDDLIDYYVLAGPTPAEILDRFDGLTGRPTLPPRWAFGAWISSGFYPDSQEQVLDRARRIRDRSIPCDVLHLDCYWQVAGRWSELRWDDAQFPDPAGMLATLTGQGFRVCLWINPYLMTDSPLFAEAAEAGYFLRDADGGTYVADVWHGSYPASAIVDFTNPAATDWFAGLLRPLLEQGVAVFKTDFAEGVPADAVAANGMTGTELHNVYTLLFNDVVAAVTREVAGHSTVWARSSYLGGQRHSAQWSGDVNATWPALASTLRGGLSHGLSGVPFWSHDTGGFHGTPEPDLYVRWTQFGALSPLVRLHGTTSRLPWDFPAATERDAVAALRLRYRLMPYLWSAAVEAARTGAPMMRALLVDTPDDPAAWRTDLEYRLGTDLLVAPMTNPDGRREVYLPAGDDWVDTVTGLVHAGGRYLRVDVPLDRVPLFVRHGALLPVGPPAETVADGPFTDVTLVSWGGTTGHTVVHDVDGDTVVEAVRDGDTLRAGTSGPLRLRGVALAPVAGVVPPARVLLNGAPVTLVDLGDLFDPRN</sequence>
<dbReference type="Pfam" id="PF13802">
    <property type="entry name" value="Gal_mutarotas_2"/>
    <property type="match status" value="1"/>
</dbReference>
<evidence type="ECO:0000313" key="7">
    <source>
        <dbReference type="Proteomes" id="UP000823521"/>
    </source>
</evidence>
<accession>A0ABS3W236</accession>
<keyword evidence="2" id="KW-0378">Hydrolase</keyword>
<dbReference type="InterPro" id="IPR013780">
    <property type="entry name" value="Glyco_hydro_b"/>
</dbReference>
<dbReference type="InterPro" id="IPR048395">
    <property type="entry name" value="Glyco_hydro_31_C"/>
</dbReference>
<dbReference type="Gene3D" id="3.20.20.80">
    <property type="entry name" value="Glycosidases"/>
    <property type="match status" value="1"/>
</dbReference>
<keyword evidence="7" id="KW-1185">Reference proteome</keyword>
<evidence type="ECO:0000259" key="3">
    <source>
        <dbReference type="Pfam" id="PF01055"/>
    </source>
</evidence>
<evidence type="ECO:0000259" key="4">
    <source>
        <dbReference type="Pfam" id="PF13802"/>
    </source>
</evidence>
<comment type="similarity">
    <text evidence="1 2">Belongs to the glycosyl hydrolase 31 family.</text>
</comment>
<feature type="domain" description="Glycoside hydrolase family 31 TIM barrel" evidence="3">
    <location>
        <begin position="279"/>
        <end position="592"/>
    </location>
</feature>
<dbReference type="PANTHER" id="PTHR43863:SF2">
    <property type="entry name" value="MALTASE-GLUCOAMYLASE"/>
    <property type="match status" value="1"/>
</dbReference>
<dbReference type="Proteomes" id="UP000823521">
    <property type="component" value="Unassembled WGS sequence"/>
</dbReference>
<protein>
    <submittedName>
        <fullName evidence="6">Alpha-xylosidase</fullName>
    </submittedName>
</protein>